<feature type="signal peptide" evidence="1">
    <location>
        <begin position="1"/>
        <end position="18"/>
    </location>
</feature>
<dbReference type="AlphaFoldDB" id="A0A1J4QAI4"/>
<gene>
    <name evidence="2" type="ORF">BFR47_05690</name>
</gene>
<comment type="caution">
    <text evidence="2">The sequence shown here is derived from an EMBL/GenBank/DDBJ whole genome shotgun (WGS) entry which is preliminary data.</text>
</comment>
<proteinExistence type="predicted"/>
<dbReference type="RefSeq" id="WP_071473884.1">
    <property type="nucleotide sequence ID" value="NZ_MDKE01000066.1"/>
</dbReference>
<dbReference type="STRING" id="1414654.BFR47_05690"/>
<organism evidence="2 3">
    <name type="scientific">Oceanisphaera psychrotolerans</name>
    <dbReference type="NCBI Taxonomy" id="1414654"/>
    <lineage>
        <taxon>Bacteria</taxon>
        <taxon>Pseudomonadati</taxon>
        <taxon>Pseudomonadota</taxon>
        <taxon>Gammaproteobacteria</taxon>
        <taxon>Aeromonadales</taxon>
        <taxon>Aeromonadaceae</taxon>
        <taxon>Oceanisphaera</taxon>
    </lineage>
</organism>
<reference evidence="2 3" key="1">
    <citation type="submission" date="2016-07" db="EMBL/GenBank/DDBJ databases">
        <title>Draft Genome Sequence of Oceanisphaera psychrotolerans, isolated from coastal sediment samples.</title>
        <authorList>
            <person name="Zhuo S."/>
            <person name="Ruan Z."/>
        </authorList>
    </citation>
    <scope>NUCLEOTIDE SEQUENCE [LARGE SCALE GENOMIC DNA]</scope>
    <source>
        <strain evidence="2 3">LAM-WHM-ZC</strain>
    </source>
</reference>
<dbReference type="InterPro" id="IPR008309">
    <property type="entry name" value="YdbL"/>
</dbReference>
<dbReference type="Proteomes" id="UP000243073">
    <property type="component" value="Unassembled WGS sequence"/>
</dbReference>
<dbReference type="Pfam" id="PF07027">
    <property type="entry name" value="DUF1318"/>
    <property type="match status" value="1"/>
</dbReference>
<dbReference type="PIRSF" id="PIRSF025560">
    <property type="entry name" value="UCP025560"/>
    <property type="match status" value="1"/>
</dbReference>
<sequence length="104" mass="11432">MRWLAVILAACLSWSAWALDLQQAKQQGLIGEQLNGLVGVVRGSGEVNAIASDINRKRLENYQDIARKTGTSLTVVQARAGQLNIERTASGHYIQLADGSWRRK</sequence>
<evidence type="ECO:0000313" key="3">
    <source>
        <dbReference type="Proteomes" id="UP000243073"/>
    </source>
</evidence>
<keyword evidence="3" id="KW-1185">Reference proteome</keyword>
<evidence type="ECO:0008006" key="4">
    <source>
        <dbReference type="Google" id="ProtNLM"/>
    </source>
</evidence>
<protein>
    <recommendedName>
        <fullName evidence="4">DUF1318 domain-containing protein</fullName>
    </recommendedName>
</protein>
<name>A0A1J4QAI4_9GAMM</name>
<accession>A0A1J4QAI4</accession>
<keyword evidence="1" id="KW-0732">Signal</keyword>
<evidence type="ECO:0000256" key="1">
    <source>
        <dbReference type="SAM" id="SignalP"/>
    </source>
</evidence>
<feature type="chain" id="PRO_5009632257" description="DUF1318 domain-containing protein" evidence="1">
    <location>
        <begin position="19"/>
        <end position="104"/>
    </location>
</feature>
<dbReference type="EMBL" id="MDKE01000066">
    <property type="protein sequence ID" value="OIN04789.1"/>
    <property type="molecule type" value="Genomic_DNA"/>
</dbReference>
<evidence type="ECO:0000313" key="2">
    <source>
        <dbReference type="EMBL" id="OIN04789.1"/>
    </source>
</evidence>